<evidence type="ECO:0000313" key="2">
    <source>
        <dbReference type="EMBL" id="SDG12485.1"/>
    </source>
</evidence>
<evidence type="ECO:0000256" key="1">
    <source>
        <dbReference type="SAM" id="MobiDB-lite"/>
    </source>
</evidence>
<reference evidence="2 3" key="1">
    <citation type="submission" date="2016-10" db="EMBL/GenBank/DDBJ databases">
        <authorList>
            <person name="de Groot N.N."/>
        </authorList>
    </citation>
    <scope>NUCLEOTIDE SEQUENCE [LARGE SCALE GENOMIC DNA]</scope>
    <source>
        <strain evidence="2 3">LMG 25475</strain>
    </source>
</reference>
<dbReference type="OrthoDB" id="7019385at2"/>
<dbReference type="AlphaFoldDB" id="A0A1G7RP31"/>
<protein>
    <submittedName>
        <fullName evidence="2">Uncharacterized protein</fullName>
    </submittedName>
</protein>
<proteinExistence type="predicted"/>
<organism evidence="2 3">
    <name type="scientific">Phytopseudomonas seleniipraecipitans</name>
    <dbReference type="NCBI Taxonomy" id="640205"/>
    <lineage>
        <taxon>Bacteria</taxon>
        <taxon>Pseudomonadati</taxon>
        <taxon>Pseudomonadota</taxon>
        <taxon>Gammaproteobacteria</taxon>
        <taxon>Pseudomonadales</taxon>
        <taxon>Pseudomonadaceae</taxon>
        <taxon>Phytopseudomonas</taxon>
    </lineage>
</organism>
<feature type="compositionally biased region" description="Low complexity" evidence="1">
    <location>
        <begin position="18"/>
        <end position="34"/>
    </location>
</feature>
<evidence type="ECO:0000313" key="3">
    <source>
        <dbReference type="Proteomes" id="UP000243378"/>
    </source>
</evidence>
<gene>
    <name evidence="2" type="ORF">SAMN05216381_3213</name>
</gene>
<sequence length="92" mass="10350">MTDSFSEEQMRRALFGDSSAAAVSPEKPSSSSRARPPRMRITMHVSREFEGKLEVFVHDASTLSRLVAELEAKAAARKKKYRYFEVVSAVQI</sequence>
<dbReference type="STRING" id="640205.SAMN05216381_3213"/>
<dbReference type="EMBL" id="FNBM01000007">
    <property type="protein sequence ID" value="SDG12485.1"/>
    <property type="molecule type" value="Genomic_DNA"/>
</dbReference>
<name>A0A1G7RP31_9GAMM</name>
<dbReference type="Proteomes" id="UP000243378">
    <property type="component" value="Unassembled WGS sequence"/>
</dbReference>
<accession>A0A1G7RP31</accession>
<feature type="region of interest" description="Disordered" evidence="1">
    <location>
        <begin position="1"/>
        <end position="39"/>
    </location>
</feature>